<dbReference type="Pfam" id="PF17898">
    <property type="entry name" value="GerD"/>
    <property type="match status" value="1"/>
</dbReference>
<dbReference type="InterPro" id="IPR041262">
    <property type="entry name" value="GerD_central"/>
</dbReference>
<evidence type="ECO:0000313" key="4">
    <source>
        <dbReference type="EMBL" id="SES15989.1"/>
    </source>
</evidence>
<feature type="chain" id="PRO_5039265884" evidence="2">
    <location>
        <begin position="22"/>
        <end position="223"/>
    </location>
</feature>
<evidence type="ECO:0000256" key="1">
    <source>
        <dbReference type="SAM" id="MobiDB-lite"/>
    </source>
</evidence>
<evidence type="ECO:0000259" key="3">
    <source>
        <dbReference type="Pfam" id="PF17898"/>
    </source>
</evidence>
<gene>
    <name evidence="4" type="ORF">SAMN05518684_109119</name>
</gene>
<name>A0A1H9V335_9BACI</name>
<dbReference type="RefSeq" id="WP_093052528.1">
    <property type="nucleotide sequence ID" value="NZ_FOGT01000009.1"/>
</dbReference>
<dbReference type="AlphaFoldDB" id="A0A1H9V335"/>
<feature type="region of interest" description="Disordered" evidence="1">
    <location>
        <begin position="183"/>
        <end position="223"/>
    </location>
</feature>
<feature type="domain" description="Spore germination GerD central core" evidence="3">
    <location>
        <begin position="67"/>
        <end position="179"/>
    </location>
</feature>
<protein>
    <submittedName>
        <fullName evidence="4">Spore germination protein D</fullName>
    </submittedName>
</protein>
<evidence type="ECO:0000256" key="2">
    <source>
        <dbReference type="SAM" id="SignalP"/>
    </source>
</evidence>
<keyword evidence="2" id="KW-0732">Signal</keyword>
<dbReference type="NCBIfam" id="NF040801">
    <property type="entry name" value="spore_GerD"/>
    <property type="match status" value="1"/>
</dbReference>
<keyword evidence="5" id="KW-1185">Reference proteome</keyword>
<dbReference type="STRING" id="1601833.SAMN05518684_109119"/>
<evidence type="ECO:0000313" key="5">
    <source>
        <dbReference type="Proteomes" id="UP000198571"/>
    </source>
</evidence>
<sequence length="223" mass="24825">MLRKTAIILLLGMIFNSTGCAMLDDGNTSSQSDYEETKQMVVDVLQTEEGKKAIQEVLKGEEMREQLVMEQAFIKDTIQTTLASDKGREYWQQVMKDPEFAETFAKSMQEENEQLLKGLMRDPEYQGMMQDILRDPEMEEDYLELMQTKTYRNQLTALVTEAMESPLFVARVSELLQQIAREELKSGEGGQTQGGNGGAQDGNGGGGQEDGSQPEGEQAESAG</sequence>
<dbReference type="OrthoDB" id="2375836at2"/>
<feature type="signal peptide" evidence="2">
    <location>
        <begin position="1"/>
        <end position="21"/>
    </location>
</feature>
<accession>A0A1H9V335</accession>
<feature type="compositionally biased region" description="Gly residues" evidence="1">
    <location>
        <begin position="187"/>
        <end position="209"/>
    </location>
</feature>
<organism evidence="4 5">
    <name type="scientific">Salipaludibacillus aurantiacus</name>
    <dbReference type="NCBI Taxonomy" id="1601833"/>
    <lineage>
        <taxon>Bacteria</taxon>
        <taxon>Bacillati</taxon>
        <taxon>Bacillota</taxon>
        <taxon>Bacilli</taxon>
        <taxon>Bacillales</taxon>
        <taxon>Bacillaceae</taxon>
    </lineage>
</organism>
<dbReference type="EMBL" id="FOGT01000009">
    <property type="protein sequence ID" value="SES15989.1"/>
    <property type="molecule type" value="Genomic_DNA"/>
</dbReference>
<proteinExistence type="predicted"/>
<dbReference type="Proteomes" id="UP000198571">
    <property type="component" value="Unassembled WGS sequence"/>
</dbReference>
<reference evidence="5" key="1">
    <citation type="submission" date="2016-10" db="EMBL/GenBank/DDBJ databases">
        <authorList>
            <person name="Varghese N."/>
            <person name="Submissions S."/>
        </authorList>
    </citation>
    <scope>NUCLEOTIDE SEQUENCE [LARGE SCALE GENOMIC DNA]</scope>
    <source>
        <strain evidence="5">S9</strain>
    </source>
</reference>